<sequence length="484" mass="54824">MKKIFRFIYSATLVLGLSLFPGCQGFLEEEVFTEFAPDELLQTEDGINRVLIGAYSELRPSVRDYFFTLSEFPTDITLESGGGFEREAVVYMNFQWDPSHPFFQNHWASMYRAVRNANALLDNIGKVQSIPTQRLAQLTAEAQFIRAAAYLHLYDIFGPVPLVITTNSTDLEPAKPTNDEFVTFLAKELRSAADNLPVQQALSGKATKGAALAVLCKLYLNTKQWQPCADVAKEIMDLNTYALFGQIENLFSVANENNKEYIYLFSFVPQPGLGNVYMPHAFPPNYPIQANWINYGAQFRTYTAFVKSFHSSDRRLKMIITQYTDTKGANIRLLEDAQGKPLDNARSFKYTPDPNAAIEHNGNDIPYVRYADILLSRAEALNEIQGPNAESVSLLKQIRDRAGVPVLQLADFPTKEAFRNHILQERGWEFFTEGKRREDLIRHGKFISSAVGRGKAAKPYHVLYPIPQREIEANANLEQNEGYR</sequence>
<evidence type="ECO:0000259" key="6">
    <source>
        <dbReference type="Pfam" id="PF07980"/>
    </source>
</evidence>
<proteinExistence type="inferred from homology"/>
<dbReference type="InterPro" id="IPR012944">
    <property type="entry name" value="SusD_RagB_dom"/>
</dbReference>
<evidence type="ECO:0000313" key="9">
    <source>
        <dbReference type="Proteomes" id="UP000321532"/>
    </source>
</evidence>
<feature type="domain" description="SusD-like N-terminal" evidence="7">
    <location>
        <begin position="41"/>
        <end position="220"/>
    </location>
</feature>
<dbReference type="SUPFAM" id="SSF48452">
    <property type="entry name" value="TPR-like"/>
    <property type="match status" value="1"/>
</dbReference>
<comment type="caution">
    <text evidence="8">The sequence shown here is derived from an EMBL/GenBank/DDBJ whole genome shotgun (WGS) entry which is preliminary data.</text>
</comment>
<dbReference type="RefSeq" id="WP_146895855.1">
    <property type="nucleotide sequence ID" value="NZ_BJYS01000006.1"/>
</dbReference>
<dbReference type="Gene3D" id="1.25.40.390">
    <property type="match status" value="1"/>
</dbReference>
<feature type="domain" description="RagB/SusD" evidence="6">
    <location>
        <begin position="344"/>
        <end position="483"/>
    </location>
</feature>
<keyword evidence="9" id="KW-1185">Reference proteome</keyword>
<comment type="similarity">
    <text evidence="2">Belongs to the SusD family.</text>
</comment>
<dbReference type="Pfam" id="PF07980">
    <property type="entry name" value="SusD_RagB"/>
    <property type="match status" value="1"/>
</dbReference>
<evidence type="ECO:0000256" key="2">
    <source>
        <dbReference type="ARBA" id="ARBA00006275"/>
    </source>
</evidence>
<dbReference type="AlphaFoldDB" id="A0A512AUT6"/>
<dbReference type="GO" id="GO:0009279">
    <property type="term" value="C:cell outer membrane"/>
    <property type="evidence" value="ECO:0007669"/>
    <property type="project" value="UniProtKB-SubCell"/>
</dbReference>
<evidence type="ECO:0000259" key="7">
    <source>
        <dbReference type="Pfam" id="PF14322"/>
    </source>
</evidence>
<keyword evidence="5" id="KW-0998">Cell outer membrane</keyword>
<reference evidence="8 9" key="1">
    <citation type="submission" date="2019-07" db="EMBL/GenBank/DDBJ databases">
        <title>Whole genome shotgun sequence of Adhaeribacter aerolatus NBRC 106133.</title>
        <authorList>
            <person name="Hosoyama A."/>
            <person name="Uohara A."/>
            <person name="Ohji S."/>
            <person name="Ichikawa N."/>
        </authorList>
    </citation>
    <scope>NUCLEOTIDE SEQUENCE [LARGE SCALE GENOMIC DNA]</scope>
    <source>
        <strain evidence="8 9">NBRC 106133</strain>
    </source>
</reference>
<comment type="subcellular location">
    <subcellularLocation>
        <location evidence="1">Cell outer membrane</location>
    </subcellularLocation>
</comment>
<gene>
    <name evidence="8" type="ORF">AAE02nite_11380</name>
</gene>
<dbReference type="EMBL" id="BJYS01000006">
    <property type="protein sequence ID" value="GEO03474.1"/>
    <property type="molecule type" value="Genomic_DNA"/>
</dbReference>
<protein>
    <submittedName>
        <fullName evidence="8">Outer membrane protein</fullName>
    </submittedName>
</protein>
<evidence type="ECO:0000256" key="1">
    <source>
        <dbReference type="ARBA" id="ARBA00004442"/>
    </source>
</evidence>
<name>A0A512AUT6_9BACT</name>
<dbReference type="OrthoDB" id="9792139at2"/>
<organism evidence="8 9">
    <name type="scientific">Adhaeribacter aerolatus</name>
    <dbReference type="NCBI Taxonomy" id="670289"/>
    <lineage>
        <taxon>Bacteria</taxon>
        <taxon>Pseudomonadati</taxon>
        <taxon>Bacteroidota</taxon>
        <taxon>Cytophagia</taxon>
        <taxon>Cytophagales</taxon>
        <taxon>Hymenobacteraceae</taxon>
        <taxon>Adhaeribacter</taxon>
    </lineage>
</organism>
<evidence type="ECO:0000313" key="8">
    <source>
        <dbReference type="EMBL" id="GEO03474.1"/>
    </source>
</evidence>
<dbReference type="Pfam" id="PF14322">
    <property type="entry name" value="SusD-like_3"/>
    <property type="match status" value="1"/>
</dbReference>
<accession>A0A512AUT6</accession>
<evidence type="ECO:0000256" key="3">
    <source>
        <dbReference type="ARBA" id="ARBA00022729"/>
    </source>
</evidence>
<keyword evidence="4" id="KW-0472">Membrane</keyword>
<keyword evidence="3" id="KW-0732">Signal</keyword>
<evidence type="ECO:0000256" key="4">
    <source>
        <dbReference type="ARBA" id="ARBA00023136"/>
    </source>
</evidence>
<dbReference type="CDD" id="cd08977">
    <property type="entry name" value="SusD"/>
    <property type="match status" value="1"/>
</dbReference>
<evidence type="ECO:0000256" key="5">
    <source>
        <dbReference type="ARBA" id="ARBA00023237"/>
    </source>
</evidence>
<dbReference type="Proteomes" id="UP000321532">
    <property type="component" value="Unassembled WGS sequence"/>
</dbReference>
<dbReference type="InterPro" id="IPR033985">
    <property type="entry name" value="SusD-like_N"/>
</dbReference>
<dbReference type="InterPro" id="IPR011990">
    <property type="entry name" value="TPR-like_helical_dom_sf"/>
</dbReference>